<dbReference type="Proteomes" id="UP000632222">
    <property type="component" value="Unassembled WGS sequence"/>
</dbReference>
<dbReference type="PROSITE" id="PS51186">
    <property type="entry name" value="GNAT"/>
    <property type="match status" value="1"/>
</dbReference>
<dbReference type="InterPro" id="IPR000182">
    <property type="entry name" value="GNAT_dom"/>
</dbReference>
<dbReference type="EMBL" id="BMOD01000004">
    <property type="protein sequence ID" value="GGJ31192.1"/>
    <property type="molecule type" value="Genomic_DNA"/>
</dbReference>
<name>A0ABQ2CXT7_9DEIO</name>
<comment type="caution">
    <text evidence="2">The sequence shown here is derived from an EMBL/GenBank/DDBJ whole genome shotgun (WGS) entry which is preliminary data.</text>
</comment>
<feature type="domain" description="N-acetyltransferase" evidence="1">
    <location>
        <begin position="18"/>
        <end position="174"/>
    </location>
</feature>
<evidence type="ECO:0000313" key="3">
    <source>
        <dbReference type="Proteomes" id="UP000632222"/>
    </source>
</evidence>
<reference evidence="3" key="1">
    <citation type="journal article" date="2019" name="Int. J. Syst. Evol. Microbiol.">
        <title>The Global Catalogue of Microorganisms (GCM) 10K type strain sequencing project: providing services to taxonomists for standard genome sequencing and annotation.</title>
        <authorList>
            <consortium name="The Broad Institute Genomics Platform"/>
            <consortium name="The Broad Institute Genome Sequencing Center for Infectious Disease"/>
            <person name="Wu L."/>
            <person name="Ma J."/>
        </authorList>
    </citation>
    <scope>NUCLEOTIDE SEQUENCE [LARGE SCALE GENOMIC DNA]</scope>
    <source>
        <strain evidence="3">JCM 14370</strain>
    </source>
</reference>
<dbReference type="InterPro" id="IPR016181">
    <property type="entry name" value="Acyl_CoA_acyltransferase"/>
</dbReference>
<dbReference type="Gene3D" id="3.40.630.30">
    <property type="match status" value="1"/>
</dbReference>
<keyword evidence="3" id="KW-1185">Reference proteome</keyword>
<dbReference type="InterPro" id="IPR051531">
    <property type="entry name" value="N-acetyltransferase"/>
</dbReference>
<dbReference type="Pfam" id="PF13302">
    <property type="entry name" value="Acetyltransf_3"/>
    <property type="match status" value="1"/>
</dbReference>
<evidence type="ECO:0000313" key="2">
    <source>
        <dbReference type="EMBL" id="GGJ31192.1"/>
    </source>
</evidence>
<proteinExistence type="predicted"/>
<dbReference type="RefSeq" id="WP_189002218.1">
    <property type="nucleotide sequence ID" value="NZ_BMOD01000004.1"/>
</dbReference>
<sequence>MLDLSMFETFPILETERLILREIQATDAPAIYKLFSNPEVTRYHGTSTFQDPEQADDFVHFVQARYQQKGGIRWAIELKATGELLGTLGLNSIVQQRTVIGYDLSEAHWGKGYMPEAVQAMLDYAFQIGLYRVQALVIPGNHGSVRVLEKLGFQQEGLLRAWYHWEGRYWDMLSFSLLRTDRQKGAEG</sequence>
<organism evidence="2 3">
    <name type="scientific">Deinococcus roseus</name>
    <dbReference type="NCBI Taxonomy" id="392414"/>
    <lineage>
        <taxon>Bacteria</taxon>
        <taxon>Thermotogati</taxon>
        <taxon>Deinococcota</taxon>
        <taxon>Deinococci</taxon>
        <taxon>Deinococcales</taxon>
        <taxon>Deinococcaceae</taxon>
        <taxon>Deinococcus</taxon>
    </lineage>
</organism>
<accession>A0ABQ2CXT7</accession>
<dbReference type="PANTHER" id="PTHR43792:SF9">
    <property type="entry name" value="RIBOSOMAL-PROTEIN-ALANINE ACETYLTRANSFERASE"/>
    <property type="match status" value="1"/>
</dbReference>
<protein>
    <submittedName>
        <fullName evidence="2">N-acetyltransferase</fullName>
    </submittedName>
</protein>
<evidence type="ECO:0000259" key="1">
    <source>
        <dbReference type="PROSITE" id="PS51186"/>
    </source>
</evidence>
<dbReference type="PANTHER" id="PTHR43792">
    <property type="entry name" value="GNAT FAMILY, PUTATIVE (AFU_ORTHOLOGUE AFUA_3G00765)-RELATED-RELATED"/>
    <property type="match status" value="1"/>
</dbReference>
<gene>
    <name evidence="2" type="ORF">GCM10008938_16680</name>
</gene>
<dbReference type="SUPFAM" id="SSF55729">
    <property type="entry name" value="Acyl-CoA N-acyltransferases (Nat)"/>
    <property type="match status" value="1"/>
</dbReference>